<feature type="domain" description="GIY-YIG" evidence="2">
    <location>
        <begin position="2"/>
        <end position="77"/>
    </location>
</feature>
<dbReference type="InterPro" id="IPR050190">
    <property type="entry name" value="UPF0213_domain"/>
</dbReference>
<evidence type="ECO:0000313" key="4">
    <source>
        <dbReference type="Proteomes" id="UP001596439"/>
    </source>
</evidence>
<evidence type="ECO:0000259" key="2">
    <source>
        <dbReference type="PROSITE" id="PS50164"/>
    </source>
</evidence>
<dbReference type="Pfam" id="PF01541">
    <property type="entry name" value="GIY-YIG"/>
    <property type="match status" value="1"/>
</dbReference>
<dbReference type="Proteomes" id="UP001596439">
    <property type="component" value="Unassembled WGS sequence"/>
</dbReference>
<dbReference type="InterPro" id="IPR035901">
    <property type="entry name" value="GIY-YIG_endonuc_sf"/>
</dbReference>
<dbReference type="PROSITE" id="PS50164">
    <property type="entry name" value="GIY_YIG"/>
    <property type="match status" value="1"/>
</dbReference>
<dbReference type="SUPFAM" id="SSF82771">
    <property type="entry name" value="GIY-YIG endonuclease"/>
    <property type="match status" value="1"/>
</dbReference>
<dbReference type="SMART" id="SM00465">
    <property type="entry name" value="GIYc"/>
    <property type="match status" value="1"/>
</dbReference>
<name>A0ABW2PPC4_9BACL</name>
<dbReference type="EMBL" id="JBHTCE010000006">
    <property type="protein sequence ID" value="MFC7391303.1"/>
    <property type="molecule type" value="Genomic_DNA"/>
</dbReference>
<dbReference type="CDD" id="cd10456">
    <property type="entry name" value="GIY-YIG_UPF0213"/>
    <property type="match status" value="1"/>
</dbReference>
<evidence type="ECO:0000313" key="3">
    <source>
        <dbReference type="EMBL" id="MFC7391303.1"/>
    </source>
</evidence>
<dbReference type="InterPro" id="IPR000305">
    <property type="entry name" value="GIY-YIG_endonuc"/>
</dbReference>
<reference evidence="4" key="1">
    <citation type="journal article" date="2019" name="Int. J. Syst. Evol. Microbiol.">
        <title>The Global Catalogue of Microorganisms (GCM) 10K type strain sequencing project: providing services to taxonomists for standard genome sequencing and annotation.</title>
        <authorList>
            <consortium name="The Broad Institute Genomics Platform"/>
            <consortium name="The Broad Institute Genome Sequencing Center for Infectious Disease"/>
            <person name="Wu L."/>
            <person name="Ma J."/>
        </authorList>
    </citation>
    <scope>NUCLEOTIDE SEQUENCE [LARGE SCALE GENOMIC DNA]</scope>
    <source>
        <strain evidence="4">CCUG 55590</strain>
    </source>
</reference>
<dbReference type="RefSeq" id="WP_214791174.1">
    <property type="nucleotide sequence ID" value="NZ_JANIEL010000105.1"/>
</dbReference>
<proteinExistence type="inferred from homology"/>
<evidence type="ECO:0000256" key="1">
    <source>
        <dbReference type="ARBA" id="ARBA00007435"/>
    </source>
</evidence>
<sequence length="92" mass="10808">MPKHYTYIVECKDGTYYTGYTTDVEKRVVAHNAGKGAKYTKARLPVRLRYVQSFDTKREAMQYEWSIKQLTRGQKEKLMEGTTNEFTEELSN</sequence>
<dbReference type="PANTHER" id="PTHR34477">
    <property type="entry name" value="UPF0213 PROTEIN YHBQ"/>
    <property type="match status" value="1"/>
</dbReference>
<comment type="caution">
    <text evidence="3">The sequence shown here is derived from an EMBL/GenBank/DDBJ whole genome shotgun (WGS) entry which is preliminary data.</text>
</comment>
<comment type="similarity">
    <text evidence="1">Belongs to the UPF0213 family.</text>
</comment>
<keyword evidence="4" id="KW-1185">Reference proteome</keyword>
<protein>
    <submittedName>
        <fullName evidence="3">GIY-YIG nuclease family protein</fullName>
    </submittedName>
</protein>
<gene>
    <name evidence="3" type="ORF">ACFQO8_14285</name>
</gene>
<accession>A0ABW2PPC4</accession>
<dbReference type="PANTHER" id="PTHR34477:SF1">
    <property type="entry name" value="UPF0213 PROTEIN YHBQ"/>
    <property type="match status" value="1"/>
</dbReference>
<dbReference type="Gene3D" id="3.40.1440.10">
    <property type="entry name" value="GIY-YIG endonuclease"/>
    <property type="match status" value="1"/>
</dbReference>
<organism evidence="3 4">
    <name type="scientific">Exiguobacterium aestuarii</name>
    <dbReference type="NCBI Taxonomy" id="273527"/>
    <lineage>
        <taxon>Bacteria</taxon>
        <taxon>Bacillati</taxon>
        <taxon>Bacillota</taxon>
        <taxon>Bacilli</taxon>
        <taxon>Bacillales</taxon>
        <taxon>Bacillales Family XII. Incertae Sedis</taxon>
        <taxon>Exiguobacterium</taxon>
    </lineage>
</organism>